<dbReference type="RefSeq" id="WP_249334243.1">
    <property type="nucleotide sequence ID" value="NZ_JACRSY010000047.1"/>
</dbReference>
<evidence type="ECO:0000259" key="1">
    <source>
        <dbReference type="Pfam" id="PF12728"/>
    </source>
</evidence>
<dbReference type="Pfam" id="PF12728">
    <property type="entry name" value="HTH_17"/>
    <property type="match status" value="1"/>
</dbReference>
<gene>
    <name evidence="2" type="ORF">H8718_17855</name>
</gene>
<comment type="caution">
    <text evidence="2">The sequence shown here is derived from an EMBL/GenBank/DDBJ whole genome shotgun (WGS) entry which is preliminary data.</text>
</comment>
<organism evidence="2 3">
    <name type="scientific">Zhenhengia yiwuensis</name>
    <dbReference type="NCBI Taxonomy" id="2763666"/>
    <lineage>
        <taxon>Bacteria</taxon>
        <taxon>Bacillati</taxon>
        <taxon>Bacillota</taxon>
        <taxon>Clostridia</taxon>
        <taxon>Lachnospirales</taxon>
        <taxon>Lachnospiraceae</taxon>
        <taxon>Zhenhengia</taxon>
    </lineage>
</organism>
<evidence type="ECO:0000313" key="2">
    <source>
        <dbReference type="EMBL" id="MBC8581358.1"/>
    </source>
</evidence>
<feature type="domain" description="Helix-turn-helix" evidence="1">
    <location>
        <begin position="38"/>
        <end position="87"/>
    </location>
</feature>
<proteinExistence type="predicted"/>
<dbReference type="AlphaFoldDB" id="A0A926ENM7"/>
<dbReference type="Proteomes" id="UP000655830">
    <property type="component" value="Unassembled WGS sequence"/>
</dbReference>
<accession>A0A926ENM7</accession>
<dbReference type="InterPro" id="IPR041657">
    <property type="entry name" value="HTH_17"/>
</dbReference>
<name>A0A926ENM7_9FIRM</name>
<sequence length="96" mass="11572">MVQKETNRRVSPNRFSCSRQVIAMNEFEIVNTEDVLCFTPNDVMKILNRSKSQVYELFHRADFPSFKTGERSLAVKRVDFYRWQEEKKEEFKKCKQ</sequence>
<reference evidence="2" key="1">
    <citation type="submission" date="2020-08" db="EMBL/GenBank/DDBJ databases">
        <title>Genome public.</title>
        <authorList>
            <person name="Liu C."/>
            <person name="Sun Q."/>
        </authorList>
    </citation>
    <scope>NUCLEOTIDE SEQUENCE</scope>
    <source>
        <strain evidence="2">NSJ-12</strain>
    </source>
</reference>
<protein>
    <submittedName>
        <fullName evidence="2">Helix-turn-helix domain-containing protein</fullName>
    </submittedName>
</protein>
<dbReference type="EMBL" id="JACRSY010000047">
    <property type="protein sequence ID" value="MBC8581358.1"/>
    <property type="molecule type" value="Genomic_DNA"/>
</dbReference>
<evidence type="ECO:0000313" key="3">
    <source>
        <dbReference type="Proteomes" id="UP000655830"/>
    </source>
</evidence>
<keyword evidence="3" id="KW-1185">Reference proteome</keyword>